<accession>A0A165HZN8</accession>
<feature type="compositionally biased region" description="Low complexity" evidence="1">
    <location>
        <begin position="147"/>
        <end position="196"/>
    </location>
</feature>
<reference evidence="3 4" key="1">
    <citation type="journal article" date="2016" name="Fungal Biol.">
        <title>The genome of Xylona heveae provides a window into fungal endophytism.</title>
        <authorList>
            <person name="Gazis R."/>
            <person name="Kuo A."/>
            <person name="Riley R."/>
            <person name="LaButti K."/>
            <person name="Lipzen A."/>
            <person name="Lin J."/>
            <person name="Amirebrahimi M."/>
            <person name="Hesse C.N."/>
            <person name="Spatafora J.W."/>
            <person name="Henrissat B."/>
            <person name="Hainaut M."/>
            <person name="Grigoriev I.V."/>
            <person name="Hibbett D.S."/>
        </authorList>
    </citation>
    <scope>NUCLEOTIDE SEQUENCE [LARGE SCALE GENOMIC DNA]</scope>
    <source>
        <strain evidence="3 4">TC161</strain>
    </source>
</reference>
<evidence type="ECO:0000256" key="1">
    <source>
        <dbReference type="SAM" id="MobiDB-lite"/>
    </source>
</evidence>
<feature type="region of interest" description="Disordered" evidence="1">
    <location>
        <begin position="470"/>
        <end position="498"/>
    </location>
</feature>
<dbReference type="OrthoDB" id="5421784at2759"/>
<organism evidence="3 4">
    <name type="scientific">Xylona heveae (strain CBS 132557 / TC161)</name>
    <dbReference type="NCBI Taxonomy" id="1328760"/>
    <lineage>
        <taxon>Eukaryota</taxon>
        <taxon>Fungi</taxon>
        <taxon>Dikarya</taxon>
        <taxon>Ascomycota</taxon>
        <taxon>Pezizomycotina</taxon>
        <taxon>Xylonomycetes</taxon>
        <taxon>Xylonales</taxon>
        <taxon>Xylonaceae</taxon>
        <taxon>Xylona</taxon>
    </lineage>
</organism>
<feature type="region of interest" description="Disordered" evidence="1">
    <location>
        <begin position="211"/>
        <end position="367"/>
    </location>
</feature>
<evidence type="ECO:0008006" key="5">
    <source>
        <dbReference type="Google" id="ProtNLM"/>
    </source>
</evidence>
<dbReference type="GeneID" id="28900004"/>
<feature type="compositionally biased region" description="Pro residues" evidence="1">
    <location>
        <begin position="637"/>
        <end position="648"/>
    </location>
</feature>
<name>A0A165HZN8_XYLHT</name>
<feature type="compositionally biased region" description="Polar residues" evidence="1">
    <location>
        <begin position="1"/>
        <end position="16"/>
    </location>
</feature>
<evidence type="ECO:0000313" key="4">
    <source>
        <dbReference type="Proteomes" id="UP000076632"/>
    </source>
</evidence>
<keyword evidence="2" id="KW-0812">Transmembrane</keyword>
<feature type="compositionally biased region" description="Low complexity" evidence="1">
    <location>
        <begin position="298"/>
        <end position="367"/>
    </location>
</feature>
<dbReference type="RefSeq" id="XP_018189700.1">
    <property type="nucleotide sequence ID" value="XM_018334867.1"/>
</dbReference>
<dbReference type="OMA" id="TPYGMPL"/>
<evidence type="ECO:0000256" key="2">
    <source>
        <dbReference type="SAM" id="Phobius"/>
    </source>
</evidence>
<dbReference type="InParanoid" id="A0A165HZN8"/>
<feature type="compositionally biased region" description="Low complexity" evidence="1">
    <location>
        <begin position="211"/>
        <end position="253"/>
    </location>
</feature>
<dbReference type="EMBL" id="KV407456">
    <property type="protein sequence ID" value="KZF24145.1"/>
    <property type="molecule type" value="Genomic_DNA"/>
</dbReference>
<keyword evidence="2" id="KW-1133">Transmembrane helix</keyword>
<dbReference type="Proteomes" id="UP000076632">
    <property type="component" value="Unassembled WGS sequence"/>
</dbReference>
<evidence type="ECO:0000313" key="3">
    <source>
        <dbReference type="EMBL" id="KZF24145.1"/>
    </source>
</evidence>
<dbReference type="STRING" id="1328760.A0A165HZN8"/>
<feature type="compositionally biased region" description="Polar residues" evidence="1">
    <location>
        <begin position="43"/>
        <end position="52"/>
    </location>
</feature>
<feature type="compositionally biased region" description="Polar residues" evidence="1">
    <location>
        <begin position="254"/>
        <end position="297"/>
    </location>
</feature>
<feature type="region of interest" description="Disordered" evidence="1">
    <location>
        <begin position="616"/>
        <end position="671"/>
    </location>
</feature>
<gene>
    <name evidence="3" type="ORF">L228DRAFT_266507</name>
</gene>
<proteinExistence type="predicted"/>
<feature type="compositionally biased region" description="Basic and acidic residues" evidence="1">
    <location>
        <begin position="18"/>
        <end position="31"/>
    </location>
</feature>
<feature type="region of interest" description="Disordered" evidence="1">
    <location>
        <begin position="1"/>
        <end position="52"/>
    </location>
</feature>
<keyword evidence="2" id="KW-0472">Membrane</keyword>
<feature type="transmembrane region" description="Helical" evidence="2">
    <location>
        <begin position="436"/>
        <end position="459"/>
    </location>
</feature>
<sequence>MEDSSFSSNSEETAGLNNRDESFVRNHELSAESRTSAAEADQGSKSQKSRFQNIPFRIHGWPGLGRRSVEQRHRHLHRRQASDSIAGPAMPNVVDAIAMMSVGLDADGNGSLVQVSTVSTPSLEAPTALPTISSIPTAVSSIPPLLSSQSEASSSQASSSSTHSKASQTSAMSTTTPSTTSSASSSKPTYISSSRPVVSSFSSSQSSILSSSFSSSSSSSYSSSSSSEISSSKTSSSANSSTETSGTPSSSITFAPTQTSATGTSASPITSNSTATALRSSTQNTSLQSDSASAQVFSGNSTSSAIRSTSSTSLSGSTHLSSTSSGPTTLSSSTSSRSSSSSPSKTKTSTPKTHESSTSTTSSANSSSSSFVAASTTLDSSPSTTSAATYVGQTNTGASATSAVSTISTSASASSSTAANNSQQSNGSNMTAPMPAVVGGVVGGIAGLAILFVITLLLLRWKKQKNRALDSVSGGGTDYGASRETIEPTGLSGGGMVQRSSHTPLAAAAAFGTNGLLKLLRPLSQQTATTTETAPSQRGFEKISGRKLPSIFSPGAGDGFPTSSRETFAGSSIYGEEPGFYGTGGATESPYVDTGAFEHQVHPPANWMAEEVAMMRPSPGRSPVPHQGAGFATPSPRTSPVPKRPLPPDGLGRSHPSHDGSRSSRFTENIT</sequence>
<keyword evidence="4" id="KW-1185">Reference proteome</keyword>
<protein>
    <recommendedName>
        <fullName evidence="5">REJ domain-containing protein</fullName>
    </recommendedName>
</protein>
<dbReference type="AlphaFoldDB" id="A0A165HZN8"/>
<feature type="region of interest" description="Disordered" evidence="1">
    <location>
        <begin position="145"/>
        <end position="196"/>
    </location>
</feature>